<dbReference type="AlphaFoldDB" id="A0A3S1CW67"/>
<proteinExistence type="predicted"/>
<dbReference type="EMBL" id="RZNX01000016">
    <property type="protein sequence ID" value="RUT27697.1"/>
    <property type="molecule type" value="Genomic_DNA"/>
</dbReference>
<dbReference type="RefSeq" id="WP_127201029.1">
    <property type="nucleotide sequence ID" value="NZ_RZNX01000016.1"/>
</dbReference>
<evidence type="ECO:0000313" key="2">
    <source>
        <dbReference type="EMBL" id="RUT27697.1"/>
    </source>
</evidence>
<keyword evidence="1" id="KW-0472">Membrane</keyword>
<protein>
    <submittedName>
        <fullName evidence="2">Uncharacterized protein</fullName>
    </submittedName>
</protein>
<keyword evidence="3" id="KW-1185">Reference proteome</keyword>
<dbReference type="OrthoDB" id="2678045at2"/>
<keyword evidence="1" id="KW-0812">Transmembrane</keyword>
<dbReference type="Proteomes" id="UP000272464">
    <property type="component" value="Unassembled WGS sequence"/>
</dbReference>
<accession>A0A3S1CW67</accession>
<feature type="transmembrane region" description="Helical" evidence="1">
    <location>
        <begin position="114"/>
        <end position="141"/>
    </location>
</feature>
<evidence type="ECO:0000256" key="1">
    <source>
        <dbReference type="SAM" id="Phobius"/>
    </source>
</evidence>
<feature type="transmembrane region" description="Helical" evidence="1">
    <location>
        <begin position="53"/>
        <end position="76"/>
    </location>
</feature>
<organism evidence="2 3">
    <name type="scientific">Paenibacillus zeisoli</name>
    <dbReference type="NCBI Taxonomy" id="2496267"/>
    <lineage>
        <taxon>Bacteria</taxon>
        <taxon>Bacillati</taxon>
        <taxon>Bacillota</taxon>
        <taxon>Bacilli</taxon>
        <taxon>Bacillales</taxon>
        <taxon>Paenibacillaceae</taxon>
        <taxon>Paenibacillus</taxon>
    </lineage>
</organism>
<gene>
    <name evidence="2" type="ORF">EJP77_19980</name>
</gene>
<sequence>MSVENTSQATFYQYRLLKKVTFPRPLVVIFLLLPLVCVLAEIIAILWTSIFSFIFSLPIILWFQLAISRSVLIIVLHSYSKRWRFSYKLPWIGYMPDQHVNYRTFQKVQLHTTWIGLCLIAILLPWSPISFVVSMLFWHIWLMLPRYYGFLTLRKQPKDGLVKLNEQDISYYMP</sequence>
<feature type="transmembrane region" description="Helical" evidence="1">
    <location>
        <begin position="25"/>
        <end position="47"/>
    </location>
</feature>
<reference evidence="2 3" key="1">
    <citation type="submission" date="2018-12" db="EMBL/GenBank/DDBJ databases">
        <authorList>
            <person name="Sun L."/>
            <person name="Chen Z."/>
        </authorList>
    </citation>
    <scope>NUCLEOTIDE SEQUENCE [LARGE SCALE GENOMIC DNA]</scope>
    <source>
        <strain evidence="2 3">3-5-3</strain>
    </source>
</reference>
<name>A0A3S1CW67_9BACL</name>
<evidence type="ECO:0000313" key="3">
    <source>
        <dbReference type="Proteomes" id="UP000272464"/>
    </source>
</evidence>
<keyword evidence="1" id="KW-1133">Transmembrane helix</keyword>
<comment type="caution">
    <text evidence="2">The sequence shown here is derived from an EMBL/GenBank/DDBJ whole genome shotgun (WGS) entry which is preliminary data.</text>
</comment>